<proteinExistence type="predicted"/>
<reference evidence="3 4" key="1">
    <citation type="submission" date="2023-01" db="EMBL/GenBank/DDBJ databases">
        <title>Analysis of 21 Apiospora genomes using comparative genomics revels a genus with tremendous synthesis potential of carbohydrate active enzymes and secondary metabolites.</title>
        <authorList>
            <person name="Sorensen T."/>
        </authorList>
    </citation>
    <scope>NUCLEOTIDE SEQUENCE [LARGE SCALE GENOMIC DNA]</scope>
    <source>
        <strain evidence="3 4">CBS 33761</strain>
    </source>
</reference>
<keyword evidence="4" id="KW-1185">Reference proteome</keyword>
<accession>A0ABR1RYQ7</accession>
<keyword evidence="2" id="KW-0472">Membrane</keyword>
<evidence type="ECO:0000256" key="1">
    <source>
        <dbReference type="SAM" id="MobiDB-lite"/>
    </source>
</evidence>
<protein>
    <submittedName>
        <fullName evidence="3">Uncharacterized protein</fullName>
    </submittedName>
</protein>
<dbReference type="EMBL" id="JAQQWK010000012">
    <property type="protein sequence ID" value="KAK8022565.1"/>
    <property type="molecule type" value="Genomic_DNA"/>
</dbReference>
<evidence type="ECO:0000313" key="4">
    <source>
        <dbReference type="Proteomes" id="UP001444661"/>
    </source>
</evidence>
<keyword evidence="2" id="KW-0812">Transmembrane</keyword>
<feature type="transmembrane region" description="Helical" evidence="2">
    <location>
        <begin position="38"/>
        <end position="60"/>
    </location>
</feature>
<organism evidence="3 4">
    <name type="scientific">Apiospora rasikravindrae</name>
    <dbReference type="NCBI Taxonomy" id="990691"/>
    <lineage>
        <taxon>Eukaryota</taxon>
        <taxon>Fungi</taxon>
        <taxon>Dikarya</taxon>
        <taxon>Ascomycota</taxon>
        <taxon>Pezizomycotina</taxon>
        <taxon>Sordariomycetes</taxon>
        <taxon>Xylariomycetidae</taxon>
        <taxon>Amphisphaeriales</taxon>
        <taxon>Apiosporaceae</taxon>
        <taxon>Apiospora</taxon>
    </lineage>
</organism>
<comment type="caution">
    <text evidence="3">The sequence shown here is derived from an EMBL/GenBank/DDBJ whole genome shotgun (WGS) entry which is preliminary data.</text>
</comment>
<dbReference type="Proteomes" id="UP001444661">
    <property type="component" value="Unassembled WGS sequence"/>
</dbReference>
<feature type="compositionally biased region" description="Low complexity" evidence="1">
    <location>
        <begin position="1"/>
        <end position="10"/>
    </location>
</feature>
<sequence>MPHRQQQQNHPPHHSGSSFQARLERKERMRIFIYRHQATITFLFTLAALAQSLGSLIYLATCRCYPVPPRPLPGRQRPLRGPLVRLRPVLDPEPAPRRLFAPGAVPAPVVAAGNYGDPRAPEETHMMVRHPEPAEIEGWGLAVPKAKHE</sequence>
<feature type="region of interest" description="Disordered" evidence="1">
    <location>
        <begin position="1"/>
        <end position="20"/>
    </location>
</feature>
<keyword evidence="2" id="KW-1133">Transmembrane helix</keyword>
<evidence type="ECO:0000256" key="2">
    <source>
        <dbReference type="SAM" id="Phobius"/>
    </source>
</evidence>
<name>A0ABR1RYQ7_9PEZI</name>
<evidence type="ECO:0000313" key="3">
    <source>
        <dbReference type="EMBL" id="KAK8022565.1"/>
    </source>
</evidence>
<gene>
    <name evidence="3" type="ORF">PG993_013332</name>
</gene>